<sequence>MEVQDDYHLSDPIGTTIPDTGTWRRTRPRRCLLDFGRAGQSTSTSTSTMASFSRLQLAAALIEYDNDPENPAAPNRSAHDSAIFAHLRRNPRPSIAASRKSTDYLGVNLPSEGGHGGRESAFSLRPRSSIDALRNPFQGDVNIDDEVLEEEEEEEPEDDLEVDLASWGLDSFMPKEKGKHKKKEKEKVNVLPNPHPSVQSGSHRSHRSMSLGAYDSFGAGGAFLDSVSTSRNADSRRRSLGSALDMADEDAPQRPPLRQRPSSTHALIDSIPITPPLHAVPFPSQSIRSTSPTDEMGSARDPRSHGRAYSTASLGSRGLLNDAASSRPMSPGQASDFRMRTTSIASIDSKALLAEDNPFAIRPPSPSRTSRFDPKAAAHARTLSNTSMGSRILLDNDARSIMSGQPLSHRPAPRERPLSTLEMLRPKVLVMPSPLQGTGVHEAPKAREGFQLSTDGPPLPPGARSRSLSSATLLTDLNPPATAMPIASNSFTPNPRSSMTLSQLTFRNQLMVDGQRDIAYTDIDGNLQRATEDGEQITPAYPEEEPARPVTVIVDEPDSHGRPVGKLYGKSLIDDLEQRKAVMRGKARVFKGDERPSMMHRGQVKRSSTLIDPATLNVRPTSQSLAGLSTHGSRPTLGRRQSTGGGPLLNFSDEGSPSPGLLGASPPAMTKSRSVFGTDVLWEREMAKLREMEANEEAARKAQAAIDALEEAKRSKKKGKGKKGKGKNKEEASPEVLTPESPALPRVSAEPPTLPAIPKGITRGPPPPVNDDDSESESDSEADGPPALGPKGSEAGAEGWFAGSSDDEKAGPVRTTGVGPRYPKRARGQSAPAQRQDDDSEEEDLPLAATIGRAVERATKFGTSLAADDSDEDKPLASVLDKAKLKFPDVNFDNVLSPSGSGSKGPTSPAAGHDDEDEDDMPLGLRASRLLPVASSGGDEDDDDKPLALHPDQQRRTQYLMLQQQQQQQQQQMMMQAQMQNSMMFGNPSLMGSGFFGPPIAPPMMMGPMPVPVPMSPPPMSQDQGKFGRVDKWRHDVAVEGQP</sequence>
<feature type="compositionally biased region" description="Basic residues" evidence="1">
    <location>
        <begin position="714"/>
        <end position="726"/>
    </location>
</feature>
<name>A0A4Y9ZDU7_9AGAM</name>
<organism evidence="2 3">
    <name type="scientific">Dentipellis fragilis</name>
    <dbReference type="NCBI Taxonomy" id="205917"/>
    <lineage>
        <taxon>Eukaryota</taxon>
        <taxon>Fungi</taxon>
        <taxon>Dikarya</taxon>
        <taxon>Basidiomycota</taxon>
        <taxon>Agaricomycotina</taxon>
        <taxon>Agaricomycetes</taxon>
        <taxon>Russulales</taxon>
        <taxon>Hericiaceae</taxon>
        <taxon>Dentipellis</taxon>
    </lineage>
</organism>
<protein>
    <submittedName>
        <fullName evidence="2">Uncharacterized protein</fullName>
    </submittedName>
</protein>
<feature type="region of interest" description="Disordered" evidence="1">
    <location>
        <begin position="709"/>
        <end position="851"/>
    </location>
</feature>
<keyword evidence="3" id="KW-1185">Reference proteome</keyword>
<feature type="region of interest" description="Disordered" evidence="1">
    <location>
        <begin position="171"/>
        <end position="209"/>
    </location>
</feature>
<feature type="region of interest" description="Disordered" evidence="1">
    <location>
        <begin position="356"/>
        <end position="390"/>
    </location>
</feature>
<gene>
    <name evidence="2" type="ORF">EVG20_g22</name>
</gene>
<dbReference type="Proteomes" id="UP000298327">
    <property type="component" value="Unassembled WGS sequence"/>
</dbReference>
<reference evidence="2 3" key="1">
    <citation type="submission" date="2019-02" db="EMBL/GenBank/DDBJ databases">
        <title>Genome sequencing of the rare red list fungi Dentipellis fragilis.</title>
        <authorList>
            <person name="Buettner E."/>
            <person name="Kellner H."/>
        </authorList>
    </citation>
    <scope>NUCLEOTIDE SEQUENCE [LARGE SCALE GENOMIC DNA]</scope>
    <source>
        <strain evidence="2 3">DSM 105465</strain>
    </source>
</reference>
<feature type="compositionally biased region" description="Polar residues" evidence="1">
    <location>
        <begin position="624"/>
        <end position="633"/>
    </location>
</feature>
<evidence type="ECO:0000313" key="2">
    <source>
        <dbReference type="EMBL" id="TFY72955.1"/>
    </source>
</evidence>
<feature type="region of interest" description="Disordered" evidence="1">
    <location>
        <begin position="226"/>
        <end position="262"/>
    </location>
</feature>
<feature type="compositionally biased region" description="Acidic residues" evidence="1">
    <location>
        <begin position="770"/>
        <end position="782"/>
    </location>
</feature>
<feature type="compositionally biased region" description="Low complexity" evidence="1">
    <location>
        <begin position="897"/>
        <end position="909"/>
    </location>
</feature>
<dbReference type="OrthoDB" id="2564267at2759"/>
<dbReference type="STRING" id="205917.A0A4Y9ZDU7"/>
<dbReference type="AlphaFoldDB" id="A0A4Y9ZDU7"/>
<feature type="compositionally biased region" description="Low complexity" evidence="1">
    <location>
        <begin position="655"/>
        <end position="668"/>
    </location>
</feature>
<accession>A0A4Y9ZDU7</accession>
<feature type="region of interest" description="Disordered" evidence="1">
    <location>
        <begin position="624"/>
        <end position="671"/>
    </location>
</feature>
<feature type="region of interest" description="Disordered" evidence="1">
    <location>
        <begin position="887"/>
        <end position="967"/>
    </location>
</feature>
<comment type="caution">
    <text evidence="2">The sequence shown here is derived from an EMBL/GenBank/DDBJ whole genome shotgun (WGS) entry which is preliminary data.</text>
</comment>
<feature type="compositionally biased region" description="Low complexity" evidence="1">
    <location>
        <begin position="956"/>
        <end position="967"/>
    </location>
</feature>
<dbReference type="EMBL" id="SEOQ01000001">
    <property type="protein sequence ID" value="TFY72955.1"/>
    <property type="molecule type" value="Genomic_DNA"/>
</dbReference>
<evidence type="ECO:0000256" key="1">
    <source>
        <dbReference type="SAM" id="MobiDB-lite"/>
    </source>
</evidence>
<evidence type="ECO:0000313" key="3">
    <source>
        <dbReference type="Proteomes" id="UP000298327"/>
    </source>
</evidence>
<feature type="compositionally biased region" description="Polar residues" evidence="1">
    <location>
        <begin position="283"/>
        <end position="293"/>
    </location>
</feature>
<feature type="region of interest" description="Disordered" evidence="1">
    <location>
        <begin position="449"/>
        <end position="468"/>
    </location>
</feature>
<feature type="region of interest" description="Disordered" evidence="1">
    <location>
        <begin position="274"/>
        <end position="338"/>
    </location>
</feature>
<proteinExistence type="predicted"/>